<sequence length="470" mass="51312">INISWIRVLDFTGLSDLQPPIHLLSSESSKAKIMRPSTLVLPLAVLAGSVTSRVTALDGRRLQSRETPQDISPNKDSGAYRSVAYVTNWSIYGAKFLPEQIAVDSISHVQYAFADILTNGTVVSSDAWADTQKQFGNGTQGGGNSNDAHGLVEQLYKIKQANRNIKILLSIGGYTWSPKFVPVAADPVKRAAFVSSAVTLMGDWGMDGLDVDWEYPDTNETNKNCVLLLKELRKGLDDYSQQHTNGQYKFSLSMPAPAGPTHYAAFDFKAMDANLDFWSIMAFDFAGSWDNTTGHQANVYPGPYPTTKASINVAVSDYVKGGVSAGKINLGLPLYGRSFDKTTGLGKSYTASTTGSIEGQAGIWIYKDLPRTGATVLYDDVAKASYTMDNSTGELITYDDLKSVQFKSEYIKEKQIGGVMFWESSQDKAGNDSIVRNMAKFLGKLESAQNWLSYPASQYANIKNNMGKSV</sequence>
<dbReference type="RefSeq" id="XP_030982205.1">
    <property type="nucleotide sequence ID" value="XM_031126717.1"/>
</dbReference>
<evidence type="ECO:0000256" key="3">
    <source>
        <dbReference type="ARBA" id="ARBA00008682"/>
    </source>
</evidence>
<dbReference type="InterPro" id="IPR050314">
    <property type="entry name" value="Glycosyl_Hydrlase_18"/>
</dbReference>
<evidence type="ECO:0000313" key="14">
    <source>
        <dbReference type="RefSeq" id="XP_030982205.1"/>
    </source>
</evidence>
<reference evidence="13 14" key="1">
    <citation type="journal article" date="2019" name="Mol. Biol. Evol.">
        <title>Blast fungal genomes show frequent chromosomal changes, gene gains and losses, and effector gene turnover.</title>
        <authorList>
            <person name="Gomez Luciano L.B."/>
            <person name="Jason Tsai I."/>
            <person name="Chuma I."/>
            <person name="Tosa Y."/>
            <person name="Chen Y.H."/>
            <person name="Li J.Y."/>
            <person name="Li M.Y."/>
            <person name="Jade Lu M.Y."/>
            <person name="Nakayashiki H."/>
            <person name="Li W.H."/>
        </authorList>
    </citation>
    <scope>NUCLEOTIDE SEQUENCE [LARGE SCALE GENOMIC DNA]</scope>
    <source>
        <strain evidence="13 14">NI907</strain>
    </source>
</reference>
<feature type="domain" description="GH18" evidence="12">
    <location>
        <begin position="80"/>
        <end position="445"/>
    </location>
</feature>
<comment type="subcellular location">
    <subcellularLocation>
        <location evidence="2">Secreted</location>
    </subcellularLocation>
</comment>
<evidence type="ECO:0000256" key="6">
    <source>
        <dbReference type="ARBA" id="ARBA00022801"/>
    </source>
</evidence>
<evidence type="ECO:0000256" key="4">
    <source>
        <dbReference type="ARBA" id="ARBA00012729"/>
    </source>
</evidence>
<dbReference type="PROSITE" id="PS51910">
    <property type="entry name" value="GH18_2"/>
    <property type="match status" value="1"/>
</dbReference>
<comment type="catalytic activity">
    <reaction evidence="1">
        <text>Random endo-hydrolysis of N-acetyl-beta-D-glucosaminide (1-&gt;4)-beta-linkages in chitin and chitodextrins.</text>
        <dbReference type="EC" id="3.2.1.14"/>
    </reaction>
</comment>
<dbReference type="InterPro" id="IPR001223">
    <property type="entry name" value="Glyco_hydro18_cat"/>
</dbReference>
<dbReference type="GO" id="GO:0006032">
    <property type="term" value="P:chitin catabolic process"/>
    <property type="evidence" value="ECO:0007669"/>
    <property type="project" value="UniProtKB-KW"/>
</dbReference>
<dbReference type="Pfam" id="PF00704">
    <property type="entry name" value="Glyco_hydro_18"/>
    <property type="match status" value="1"/>
</dbReference>
<organism evidence="13 14">
    <name type="scientific">Pyricularia grisea</name>
    <name type="common">Crabgrass-specific blast fungus</name>
    <name type="synonym">Magnaporthe grisea</name>
    <dbReference type="NCBI Taxonomy" id="148305"/>
    <lineage>
        <taxon>Eukaryota</taxon>
        <taxon>Fungi</taxon>
        <taxon>Dikarya</taxon>
        <taxon>Ascomycota</taxon>
        <taxon>Pezizomycotina</taxon>
        <taxon>Sordariomycetes</taxon>
        <taxon>Sordariomycetidae</taxon>
        <taxon>Magnaporthales</taxon>
        <taxon>Pyriculariaceae</taxon>
        <taxon>Pyricularia</taxon>
    </lineage>
</organism>
<dbReference type="Gene3D" id="3.20.20.80">
    <property type="entry name" value="Glycosidases"/>
    <property type="match status" value="1"/>
</dbReference>
<evidence type="ECO:0000256" key="10">
    <source>
        <dbReference type="ARBA" id="ARBA00023326"/>
    </source>
</evidence>
<evidence type="ECO:0000256" key="7">
    <source>
        <dbReference type="ARBA" id="ARBA00023024"/>
    </source>
</evidence>
<dbReference type="InterPro" id="IPR011583">
    <property type="entry name" value="Chitinase_II/V-like_cat"/>
</dbReference>
<dbReference type="CDD" id="cd06548">
    <property type="entry name" value="GH18_chitinase"/>
    <property type="match status" value="1"/>
</dbReference>
<keyword evidence="13" id="KW-1185">Reference proteome</keyword>
<dbReference type="GO" id="GO:0000272">
    <property type="term" value="P:polysaccharide catabolic process"/>
    <property type="evidence" value="ECO:0007669"/>
    <property type="project" value="UniProtKB-KW"/>
</dbReference>
<dbReference type="PANTHER" id="PTHR11177:SF384">
    <property type="entry name" value="CHITINASE"/>
    <property type="match status" value="1"/>
</dbReference>
<dbReference type="SUPFAM" id="SSF51445">
    <property type="entry name" value="(Trans)glycosidases"/>
    <property type="match status" value="1"/>
</dbReference>
<evidence type="ECO:0000259" key="12">
    <source>
        <dbReference type="PROSITE" id="PS51910"/>
    </source>
</evidence>
<evidence type="ECO:0000256" key="5">
    <source>
        <dbReference type="ARBA" id="ARBA00022525"/>
    </source>
</evidence>
<evidence type="ECO:0000313" key="13">
    <source>
        <dbReference type="Proteomes" id="UP000515153"/>
    </source>
</evidence>
<dbReference type="Gene3D" id="3.10.50.10">
    <property type="match status" value="1"/>
</dbReference>
<keyword evidence="5" id="KW-0964">Secreted</keyword>
<gene>
    <name evidence="14" type="ORF">PgNI_06696</name>
</gene>
<dbReference type="SUPFAM" id="SSF54556">
    <property type="entry name" value="Chitinase insertion domain"/>
    <property type="match status" value="1"/>
</dbReference>
<accession>A0A6P8B4Y0</accession>
<feature type="non-terminal residue" evidence="14">
    <location>
        <position position="1"/>
    </location>
</feature>
<dbReference type="InterPro" id="IPR017853">
    <property type="entry name" value="GH"/>
</dbReference>
<comment type="similarity">
    <text evidence="3">Belongs to the glycosyl hydrolase 18 family. Chitinase class V subfamily.</text>
</comment>
<dbReference type="PANTHER" id="PTHR11177">
    <property type="entry name" value="CHITINASE"/>
    <property type="match status" value="1"/>
</dbReference>
<keyword evidence="9 11" id="KW-0326">Glycosidase</keyword>
<keyword evidence="6 11" id="KW-0378">Hydrolase</keyword>
<reference evidence="14" key="3">
    <citation type="submission" date="2025-08" db="UniProtKB">
        <authorList>
            <consortium name="RefSeq"/>
        </authorList>
    </citation>
    <scope>IDENTIFICATION</scope>
    <source>
        <strain evidence="14">NI907</strain>
    </source>
</reference>
<dbReference type="GO" id="GO:0008843">
    <property type="term" value="F:endochitinase activity"/>
    <property type="evidence" value="ECO:0007669"/>
    <property type="project" value="UniProtKB-EC"/>
</dbReference>
<dbReference type="PROSITE" id="PS01095">
    <property type="entry name" value="GH18_1"/>
    <property type="match status" value="1"/>
</dbReference>
<evidence type="ECO:0000256" key="9">
    <source>
        <dbReference type="ARBA" id="ARBA00023295"/>
    </source>
</evidence>
<name>A0A6P8B4Y0_PYRGI</name>
<evidence type="ECO:0000256" key="2">
    <source>
        <dbReference type="ARBA" id="ARBA00004613"/>
    </source>
</evidence>
<protein>
    <recommendedName>
        <fullName evidence="4">chitinase</fullName>
        <ecNumber evidence="4">3.2.1.14</ecNumber>
    </recommendedName>
</protein>
<keyword evidence="7" id="KW-0146">Chitin degradation</keyword>
<dbReference type="KEGG" id="pgri:PgNI_06696"/>
<keyword evidence="10" id="KW-0624">Polysaccharide degradation</keyword>
<dbReference type="GO" id="GO:0005576">
    <property type="term" value="C:extracellular region"/>
    <property type="evidence" value="ECO:0007669"/>
    <property type="project" value="UniProtKB-SubCell"/>
</dbReference>
<reference evidence="14" key="2">
    <citation type="submission" date="2019-10" db="EMBL/GenBank/DDBJ databases">
        <authorList>
            <consortium name="NCBI Genome Project"/>
        </authorList>
    </citation>
    <scope>NUCLEOTIDE SEQUENCE</scope>
    <source>
        <strain evidence="14">NI907</strain>
    </source>
</reference>
<dbReference type="AlphaFoldDB" id="A0A6P8B4Y0"/>
<dbReference type="Proteomes" id="UP000515153">
    <property type="component" value="Chromosome I"/>
</dbReference>
<dbReference type="InterPro" id="IPR029070">
    <property type="entry name" value="Chitinase_insertion_sf"/>
</dbReference>
<dbReference type="GO" id="GO:0008061">
    <property type="term" value="F:chitin binding"/>
    <property type="evidence" value="ECO:0007669"/>
    <property type="project" value="InterPro"/>
</dbReference>
<evidence type="ECO:0000256" key="1">
    <source>
        <dbReference type="ARBA" id="ARBA00000822"/>
    </source>
</evidence>
<dbReference type="SMART" id="SM00636">
    <property type="entry name" value="Glyco_18"/>
    <property type="match status" value="1"/>
</dbReference>
<evidence type="ECO:0000256" key="11">
    <source>
        <dbReference type="RuleBase" id="RU000489"/>
    </source>
</evidence>
<evidence type="ECO:0000256" key="8">
    <source>
        <dbReference type="ARBA" id="ARBA00023277"/>
    </source>
</evidence>
<keyword evidence="8" id="KW-0119">Carbohydrate metabolism</keyword>
<dbReference type="EC" id="3.2.1.14" evidence="4"/>
<dbReference type="GeneID" id="41961626"/>
<proteinExistence type="inferred from homology"/>
<dbReference type="InterPro" id="IPR001579">
    <property type="entry name" value="Glyco_hydro_18_chit_AS"/>
</dbReference>